<dbReference type="PANTHER" id="PTHR43086">
    <property type="entry name" value="VERY-LONG-CHAIN 3-OXOOACYL-COA REDUCTASE"/>
    <property type="match status" value="1"/>
</dbReference>
<dbReference type="Gene3D" id="3.40.50.720">
    <property type="entry name" value="NAD(P)-binding Rossmann-like Domain"/>
    <property type="match status" value="1"/>
</dbReference>
<dbReference type="InterPro" id="IPR002347">
    <property type="entry name" value="SDR_fam"/>
</dbReference>
<dbReference type="Proteomes" id="UP001057753">
    <property type="component" value="Unassembled WGS sequence"/>
</dbReference>
<evidence type="ECO:0000313" key="4">
    <source>
        <dbReference type="EMBL" id="MCR6098299.1"/>
    </source>
</evidence>
<dbReference type="InterPro" id="IPR036291">
    <property type="entry name" value="NAD(P)-bd_dom_sf"/>
</dbReference>
<organism evidence="4 5">
    <name type="scientific">Salipaludibacillus agaradhaerens</name>
    <name type="common">Bacillus agaradhaerens</name>
    <dbReference type="NCBI Taxonomy" id="76935"/>
    <lineage>
        <taxon>Bacteria</taxon>
        <taxon>Bacillati</taxon>
        <taxon>Bacillota</taxon>
        <taxon>Bacilli</taxon>
        <taxon>Bacillales</taxon>
        <taxon>Bacillaceae</taxon>
    </lineage>
</organism>
<evidence type="ECO:0000256" key="2">
    <source>
        <dbReference type="ARBA" id="ARBA00023002"/>
    </source>
</evidence>
<keyword evidence="5" id="KW-1185">Reference proteome</keyword>
<evidence type="ECO:0000313" key="5">
    <source>
        <dbReference type="Proteomes" id="UP001057753"/>
    </source>
</evidence>
<comment type="caution">
    <text evidence="4">The sequence shown here is derived from an EMBL/GenBank/DDBJ whole genome shotgun (WGS) entry which is preliminary data.</text>
</comment>
<dbReference type="RefSeq" id="WP_257822656.1">
    <property type="nucleotide sequence ID" value="NZ_JABXYM010000001.1"/>
</dbReference>
<name>A0A9Q4G0Y3_SALAG</name>
<dbReference type="PRINTS" id="PR00081">
    <property type="entry name" value="GDHRDH"/>
</dbReference>
<accession>A0A9Q4G0Y3</accession>
<comment type="similarity">
    <text evidence="1 3">Belongs to the short-chain dehydrogenases/reductases (SDR) family.</text>
</comment>
<dbReference type="Pfam" id="PF00106">
    <property type="entry name" value="adh_short"/>
    <property type="match status" value="1"/>
</dbReference>
<gene>
    <name evidence="4" type="ORF">HXA33_17350</name>
</gene>
<dbReference type="PRINTS" id="PR00080">
    <property type="entry name" value="SDRFAMILY"/>
</dbReference>
<dbReference type="EMBL" id="JABXYM010000001">
    <property type="protein sequence ID" value="MCR6098299.1"/>
    <property type="molecule type" value="Genomic_DNA"/>
</dbReference>
<dbReference type="PANTHER" id="PTHR43086:SF3">
    <property type="entry name" value="NADP-DEPENDENT 3-HYDROXY ACID DEHYDROGENASE YDFG"/>
    <property type="match status" value="1"/>
</dbReference>
<keyword evidence="2" id="KW-0560">Oxidoreductase</keyword>
<proteinExistence type="inferred from homology"/>
<dbReference type="AlphaFoldDB" id="A0A9Q4G0Y3"/>
<protein>
    <submittedName>
        <fullName evidence="4">SDR family oxidoreductase</fullName>
    </submittedName>
</protein>
<dbReference type="GO" id="GO:0016491">
    <property type="term" value="F:oxidoreductase activity"/>
    <property type="evidence" value="ECO:0007669"/>
    <property type="project" value="UniProtKB-KW"/>
</dbReference>
<dbReference type="PIRSF" id="PIRSF000126">
    <property type="entry name" value="11-beta-HSD1"/>
    <property type="match status" value="1"/>
</dbReference>
<evidence type="ECO:0000256" key="3">
    <source>
        <dbReference type="RuleBase" id="RU000363"/>
    </source>
</evidence>
<sequence>MFDYKGKVALVTGASGGIGKQYAKELASKGSDVILVARSKEKLEALATELSSAYRIRTYSLPTDLSKADSVASLAQQIEDLNLNVDILINNAGFGTHGRFETIPNDQEQEMINLNISTIVGMTHQFLPYMQQQKTGIIVNVASLSSFQPIPYMATYAATKAFVLSFTESLFAENRHLGVMVLALCPGTTKTEFFDVIGTQNMPGGINGTPESVVKAGFKGIDKKRSYIIDGVKNYWIAQASRFMPRKFTAIMGERVTRPADIQIPASIVKQ</sequence>
<dbReference type="SUPFAM" id="SSF51735">
    <property type="entry name" value="NAD(P)-binding Rossmann-fold domains"/>
    <property type="match status" value="1"/>
</dbReference>
<reference evidence="4" key="1">
    <citation type="submission" date="2020-06" db="EMBL/GenBank/DDBJ databases">
        <title>Insight into the genomes of haloalkaliphilic bacilli from Kenyan soda lakes.</title>
        <authorList>
            <person name="Mwirichia R."/>
            <person name="Villamizar G.C."/>
            <person name="Poehlein A."/>
            <person name="Mugweru J."/>
            <person name="Kipnyargis A."/>
            <person name="Kiplimo D."/>
            <person name="Orwa P."/>
            <person name="Daniel R."/>
        </authorList>
    </citation>
    <scope>NUCLEOTIDE SEQUENCE</scope>
    <source>
        <strain evidence="4">B1096_S55</strain>
    </source>
</reference>
<evidence type="ECO:0000256" key="1">
    <source>
        <dbReference type="ARBA" id="ARBA00006484"/>
    </source>
</evidence>